<keyword evidence="2" id="KW-0808">Transferase</keyword>
<sequence length="219" mass="24313">WSEGRRYQNIEHCPYLLPNDVTELNRLEIEHAIMRDIFEGIFVAPIQQLSPSRVLDVGCAQGTWVLEAASQFPKCQFTGFDISAVYPSDTMPTNCTFEFGNIIEGTKYGDGEFDYVHQRGFAFAVRLAEWPQVCRELVRVTAPRGVVEIVDTCLPFTGPGPATARINGWIDAACSQQGIEVRGYLGQVPRLLRQAGLSNIHVVTRKMPAGPWAGKVGQL</sequence>
<protein>
    <submittedName>
        <fullName evidence="2">S-adenosyl-L-methionine-dependent methyltransferase</fullName>
    </submittedName>
</protein>
<dbReference type="Proteomes" id="UP000267251">
    <property type="component" value="Unassembled WGS sequence"/>
</dbReference>
<dbReference type="AlphaFoldDB" id="A0A4P9XXV8"/>
<dbReference type="GO" id="GO:0032259">
    <property type="term" value="P:methylation"/>
    <property type="evidence" value="ECO:0007669"/>
    <property type="project" value="UniProtKB-KW"/>
</dbReference>
<evidence type="ECO:0000259" key="1">
    <source>
        <dbReference type="Pfam" id="PF13649"/>
    </source>
</evidence>
<dbReference type="InterPro" id="IPR041698">
    <property type="entry name" value="Methyltransf_25"/>
</dbReference>
<feature type="non-terminal residue" evidence="2">
    <location>
        <position position="1"/>
    </location>
</feature>
<proteinExistence type="predicted"/>
<keyword evidence="2" id="KW-0489">Methyltransferase</keyword>
<dbReference type="EMBL" id="KZ989035">
    <property type="protein sequence ID" value="RKP11293.1"/>
    <property type="molecule type" value="Genomic_DNA"/>
</dbReference>
<evidence type="ECO:0000313" key="3">
    <source>
        <dbReference type="Proteomes" id="UP000267251"/>
    </source>
</evidence>
<evidence type="ECO:0000313" key="2">
    <source>
        <dbReference type="EMBL" id="RKP11293.1"/>
    </source>
</evidence>
<dbReference type="GO" id="GO:0008168">
    <property type="term" value="F:methyltransferase activity"/>
    <property type="evidence" value="ECO:0007669"/>
    <property type="project" value="UniProtKB-KW"/>
</dbReference>
<organism evidence="2 3">
    <name type="scientific">Piptocephalis cylindrospora</name>
    <dbReference type="NCBI Taxonomy" id="1907219"/>
    <lineage>
        <taxon>Eukaryota</taxon>
        <taxon>Fungi</taxon>
        <taxon>Fungi incertae sedis</taxon>
        <taxon>Zoopagomycota</taxon>
        <taxon>Zoopagomycotina</taxon>
        <taxon>Zoopagomycetes</taxon>
        <taxon>Zoopagales</taxon>
        <taxon>Piptocephalidaceae</taxon>
        <taxon>Piptocephalis</taxon>
    </lineage>
</organism>
<name>A0A4P9XXV8_9FUNG</name>
<accession>A0A4P9XXV8</accession>
<dbReference type="InterPro" id="IPR029063">
    <property type="entry name" value="SAM-dependent_MTases_sf"/>
</dbReference>
<dbReference type="CDD" id="cd02440">
    <property type="entry name" value="AdoMet_MTases"/>
    <property type="match status" value="1"/>
</dbReference>
<dbReference type="OrthoDB" id="2013972at2759"/>
<feature type="non-terminal residue" evidence="2">
    <location>
        <position position="219"/>
    </location>
</feature>
<gene>
    <name evidence="2" type="ORF">BJ684DRAFT_813</name>
</gene>
<dbReference type="Pfam" id="PF13649">
    <property type="entry name" value="Methyltransf_25"/>
    <property type="match status" value="1"/>
</dbReference>
<feature type="domain" description="Methyltransferase" evidence="1">
    <location>
        <begin position="54"/>
        <end position="145"/>
    </location>
</feature>
<dbReference type="Gene3D" id="3.40.50.150">
    <property type="entry name" value="Vaccinia Virus protein VP39"/>
    <property type="match status" value="1"/>
</dbReference>
<dbReference type="SUPFAM" id="SSF53335">
    <property type="entry name" value="S-adenosyl-L-methionine-dependent methyltransferases"/>
    <property type="match status" value="1"/>
</dbReference>
<reference evidence="3" key="1">
    <citation type="journal article" date="2018" name="Nat. Microbiol.">
        <title>Leveraging single-cell genomics to expand the fungal tree of life.</title>
        <authorList>
            <person name="Ahrendt S.R."/>
            <person name="Quandt C.A."/>
            <person name="Ciobanu D."/>
            <person name="Clum A."/>
            <person name="Salamov A."/>
            <person name="Andreopoulos B."/>
            <person name="Cheng J.F."/>
            <person name="Woyke T."/>
            <person name="Pelin A."/>
            <person name="Henrissat B."/>
            <person name="Reynolds N.K."/>
            <person name="Benny G.L."/>
            <person name="Smith M.E."/>
            <person name="James T.Y."/>
            <person name="Grigoriev I.V."/>
        </authorList>
    </citation>
    <scope>NUCLEOTIDE SEQUENCE [LARGE SCALE GENOMIC DNA]</scope>
</reference>
<dbReference type="PANTHER" id="PTHR43591">
    <property type="entry name" value="METHYLTRANSFERASE"/>
    <property type="match status" value="1"/>
</dbReference>
<keyword evidence="3" id="KW-1185">Reference proteome</keyword>